<feature type="transmembrane region" description="Helical" evidence="2">
    <location>
        <begin position="215"/>
        <end position="233"/>
    </location>
</feature>
<dbReference type="PATRIC" id="fig|452.5.peg.1935"/>
<dbReference type="InterPro" id="IPR029016">
    <property type="entry name" value="GAF-like_dom_sf"/>
</dbReference>
<dbReference type="Pfam" id="PF01590">
    <property type="entry name" value="GAF"/>
    <property type="match status" value="1"/>
</dbReference>
<dbReference type="SMART" id="SM00267">
    <property type="entry name" value="GGDEF"/>
    <property type="match status" value="1"/>
</dbReference>
<organism evidence="6 7">
    <name type="scientific">Legionella spiritensis</name>
    <dbReference type="NCBI Taxonomy" id="452"/>
    <lineage>
        <taxon>Bacteria</taxon>
        <taxon>Pseudomonadati</taxon>
        <taxon>Pseudomonadota</taxon>
        <taxon>Gammaproteobacteria</taxon>
        <taxon>Legionellales</taxon>
        <taxon>Legionellaceae</taxon>
        <taxon>Legionella</taxon>
    </lineage>
</organism>
<sequence length="1101" mass="126068">MRGDGLKSRHYFICHILASMAYLVAVMVVVGWLTHEPQLTQPRPQWEAMSFYTALCIMLTAAAVFTLPKNLWLTLLFSMVSATMAVFILMDYLFGWNFYQNQWGGAPYRIIHDLYPGGMAPNTAFCVLFLNLAIGFYSFSNSAFSRIIQMTFSILVAGIGFMVLTGYLLGIEIVYTWPGVSAMSLYAAFCVTLLGIALSIVFYVRHHRFYVGHGVFQTISILVAGNLFFLLLWQNFAQSAFLQIRESINADGVMIANEIELNLQRNYLTARRFFIHLGNPDVTLNIIRHDALDFLSDLPGLALIAWQRDKLYQIWSEEPSFKDDVIRISQACRQGKQKNNIFTNIISGLATNGRTFLCMDYNRGHHSLMLFNVQEMAANAMVRTNTSLTGMTIQYEDDIIFRKINEASPGFARQWMSTYRLQLDFLSEPVVFKWWPSPRYVTNHTPWLPTVTILLGLIITCLLALVNHLKNRVVLDNSLLKTSISDKTRKLMEMESKYQRIFDNSPDLLLFVDSDCRIIECNQTFMSTMGITRKKNITEHTVFEVLSIQNTSLAKNILNRISDTGMIDNLELDLVNQFDTTSRMMLKVNPLVLQDKREGYLFSFRDISNIKALQEELASRKYSENLFHENKAIYDLILDETTDGWWDINLETGQCMLSGKLLNSLGYDKEHFKPGIDFFRDHALPEDFKALEDNLKKHLASKGRYPLHQEVRYRHRNGSLVWILCRGQGIVDPDGKIRRIVGTHIDISPLKFAQDNLSLKNLELNLIYKTTRLILVQDDINEAFKSCLLMIGQAMRFVVGIVYRFNKENYCLEAGTVWHQGMDEESDACITAMKRLKIREKEGFVGRVWHERKTLWFEKNGGDSVTVEQSLCPHFRFEGALAFPILVADNLYAVFEFFCRDVHLKTGEELDMIDVLAAQMSLAVERKLAYHQLQHLALHDELTKLPNRRACMEMLDLALSKARRNHTEFALMFIDLDDFKKINDDFGHHAGDVLLIEITGRFKESLRAHDYLARLAGDEFLLIVTDLATRSILTLLAERIIESLSRPVIIEQHEINVSVSIGIAVFPQAGETVESLLQAADKALYQAKKEGKKGFYFSSSK</sequence>
<evidence type="ECO:0000259" key="4">
    <source>
        <dbReference type="PROSITE" id="PS50113"/>
    </source>
</evidence>
<dbReference type="SMART" id="SM00065">
    <property type="entry name" value="GAF"/>
    <property type="match status" value="1"/>
</dbReference>
<dbReference type="Pfam" id="PF13188">
    <property type="entry name" value="PAS_8"/>
    <property type="match status" value="1"/>
</dbReference>
<dbReference type="CDD" id="cd01949">
    <property type="entry name" value="GGDEF"/>
    <property type="match status" value="1"/>
</dbReference>
<dbReference type="Proteomes" id="UP000054877">
    <property type="component" value="Unassembled WGS sequence"/>
</dbReference>
<dbReference type="PROSITE" id="PS50113">
    <property type="entry name" value="PAC"/>
    <property type="match status" value="1"/>
</dbReference>
<keyword evidence="2" id="KW-0472">Membrane</keyword>
<dbReference type="RefSeq" id="WP_058483681.1">
    <property type="nucleotide sequence ID" value="NZ_CAAAII010000006.1"/>
</dbReference>
<evidence type="ECO:0000256" key="2">
    <source>
        <dbReference type="SAM" id="Phobius"/>
    </source>
</evidence>
<evidence type="ECO:0000259" key="5">
    <source>
        <dbReference type="PROSITE" id="PS50887"/>
    </source>
</evidence>
<dbReference type="InterPro" id="IPR001610">
    <property type="entry name" value="PAC"/>
</dbReference>
<feature type="domain" description="PAS" evidence="3">
    <location>
        <begin position="494"/>
        <end position="565"/>
    </location>
</feature>
<feature type="domain" description="PAC" evidence="4">
    <location>
        <begin position="707"/>
        <end position="759"/>
    </location>
</feature>
<protein>
    <submittedName>
        <fullName evidence="6">Putative regulatory protein (GGDEF domain)</fullName>
    </submittedName>
</protein>
<dbReference type="Gene3D" id="3.30.450.20">
    <property type="entry name" value="PAS domain"/>
    <property type="match status" value="2"/>
</dbReference>
<dbReference type="SUPFAM" id="SSF55785">
    <property type="entry name" value="PYP-like sensor domain (PAS domain)"/>
    <property type="match status" value="2"/>
</dbReference>
<feature type="domain" description="GGDEF" evidence="5">
    <location>
        <begin position="967"/>
        <end position="1100"/>
    </location>
</feature>
<evidence type="ECO:0000256" key="1">
    <source>
        <dbReference type="ARBA" id="ARBA00001946"/>
    </source>
</evidence>
<dbReference type="Pfam" id="PF00990">
    <property type="entry name" value="GGDEF"/>
    <property type="match status" value="1"/>
</dbReference>
<feature type="transmembrane region" description="Helical" evidence="2">
    <location>
        <begin position="75"/>
        <end position="99"/>
    </location>
</feature>
<dbReference type="InterPro" id="IPR000700">
    <property type="entry name" value="PAS-assoc_C"/>
</dbReference>
<dbReference type="InterPro" id="IPR003018">
    <property type="entry name" value="GAF"/>
</dbReference>
<dbReference type="AlphaFoldDB" id="A0A0W0Z0A8"/>
<dbReference type="PANTHER" id="PTHR46663:SF2">
    <property type="entry name" value="GGDEF DOMAIN-CONTAINING PROTEIN"/>
    <property type="match status" value="1"/>
</dbReference>
<dbReference type="CDD" id="cd00130">
    <property type="entry name" value="PAS"/>
    <property type="match status" value="1"/>
</dbReference>
<accession>A0A0W0Z0A8</accession>
<dbReference type="FunFam" id="3.30.70.270:FF:000001">
    <property type="entry name" value="Diguanylate cyclase domain protein"/>
    <property type="match status" value="1"/>
</dbReference>
<dbReference type="InterPro" id="IPR013655">
    <property type="entry name" value="PAS_fold_3"/>
</dbReference>
<dbReference type="Gene3D" id="3.30.450.40">
    <property type="match status" value="1"/>
</dbReference>
<dbReference type="InterPro" id="IPR052163">
    <property type="entry name" value="DGC-Regulatory_Protein"/>
</dbReference>
<dbReference type="SMART" id="SM00086">
    <property type="entry name" value="PAC"/>
    <property type="match status" value="1"/>
</dbReference>
<name>A0A0W0Z0A8_LEGSP</name>
<keyword evidence="7" id="KW-1185">Reference proteome</keyword>
<dbReference type="Pfam" id="PF08447">
    <property type="entry name" value="PAS_3"/>
    <property type="match status" value="1"/>
</dbReference>
<dbReference type="PANTHER" id="PTHR46663">
    <property type="entry name" value="DIGUANYLATE CYCLASE DGCT-RELATED"/>
    <property type="match status" value="1"/>
</dbReference>
<dbReference type="InterPro" id="IPR043128">
    <property type="entry name" value="Rev_trsase/Diguanyl_cyclase"/>
</dbReference>
<evidence type="ECO:0000259" key="3">
    <source>
        <dbReference type="PROSITE" id="PS50112"/>
    </source>
</evidence>
<reference evidence="6 7" key="1">
    <citation type="submission" date="2015-11" db="EMBL/GenBank/DDBJ databases">
        <title>Genomic analysis of 38 Legionella species identifies large and diverse effector repertoires.</title>
        <authorList>
            <person name="Burstein D."/>
            <person name="Amaro F."/>
            <person name="Zusman T."/>
            <person name="Lifshitz Z."/>
            <person name="Cohen O."/>
            <person name="Gilbert J.A."/>
            <person name="Pupko T."/>
            <person name="Shuman H.A."/>
            <person name="Segal G."/>
        </authorList>
    </citation>
    <scope>NUCLEOTIDE SEQUENCE [LARGE SCALE GENOMIC DNA]</scope>
    <source>
        <strain evidence="6 7">Mt.St.Helens-9</strain>
    </source>
</reference>
<dbReference type="EMBL" id="LNYX01000029">
    <property type="protein sequence ID" value="KTD62546.1"/>
    <property type="molecule type" value="Genomic_DNA"/>
</dbReference>
<comment type="cofactor">
    <cofactor evidence="1">
        <name>Mg(2+)</name>
        <dbReference type="ChEBI" id="CHEBI:18420"/>
    </cofactor>
</comment>
<dbReference type="SUPFAM" id="SSF55781">
    <property type="entry name" value="GAF domain-like"/>
    <property type="match status" value="1"/>
</dbReference>
<dbReference type="InterPro" id="IPR000160">
    <property type="entry name" value="GGDEF_dom"/>
</dbReference>
<dbReference type="Gene3D" id="3.30.70.270">
    <property type="match status" value="1"/>
</dbReference>
<keyword evidence="2" id="KW-0812">Transmembrane</keyword>
<evidence type="ECO:0000313" key="6">
    <source>
        <dbReference type="EMBL" id="KTD62546.1"/>
    </source>
</evidence>
<dbReference type="PROSITE" id="PS50112">
    <property type="entry name" value="PAS"/>
    <property type="match status" value="1"/>
</dbReference>
<feature type="transmembrane region" description="Helical" evidence="2">
    <location>
        <begin position="119"/>
        <end position="140"/>
    </location>
</feature>
<dbReference type="InterPro" id="IPR000014">
    <property type="entry name" value="PAS"/>
</dbReference>
<keyword evidence="2" id="KW-1133">Transmembrane helix</keyword>
<evidence type="ECO:0000313" key="7">
    <source>
        <dbReference type="Proteomes" id="UP000054877"/>
    </source>
</evidence>
<dbReference type="InterPro" id="IPR035965">
    <property type="entry name" value="PAS-like_dom_sf"/>
</dbReference>
<dbReference type="SMART" id="SM00091">
    <property type="entry name" value="PAS"/>
    <property type="match status" value="2"/>
</dbReference>
<feature type="transmembrane region" description="Helical" evidence="2">
    <location>
        <begin position="12"/>
        <end position="34"/>
    </location>
</feature>
<proteinExistence type="predicted"/>
<dbReference type="InterPro" id="IPR029787">
    <property type="entry name" value="Nucleotide_cyclase"/>
</dbReference>
<feature type="transmembrane region" description="Helical" evidence="2">
    <location>
        <begin position="152"/>
        <end position="177"/>
    </location>
</feature>
<dbReference type="PROSITE" id="PS50887">
    <property type="entry name" value="GGDEF"/>
    <property type="match status" value="1"/>
</dbReference>
<dbReference type="SUPFAM" id="SSF55073">
    <property type="entry name" value="Nucleotide cyclase"/>
    <property type="match status" value="1"/>
</dbReference>
<feature type="transmembrane region" description="Helical" evidence="2">
    <location>
        <begin position="183"/>
        <end position="203"/>
    </location>
</feature>
<dbReference type="NCBIfam" id="TIGR00254">
    <property type="entry name" value="GGDEF"/>
    <property type="match status" value="1"/>
</dbReference>
<comment type="caution">
    <text evidence="6">The sequence shown here is derived from an EMBL/GenBank/DDBJ whole genome shotgun (WGS) entry which is preliminary data.</text>
</comment>
<feature type="transmembrane region" description="Helical" evidence="2">
    <location>
        <begin position="49"/>
        <end position="68"/>
    </location>
</feature>
<dbReference type="NCBIfam" id="TIGR00229">
    <property type="entry name" value="sensory_box"/>
    <property type="match status" value="2"/>
</dbReference>
<dbReference type="STRING" id="452.Lspi_1758"/>
<dbReference type="GO" id="GO:0003824">
    <property type="term" value="F:catalytic activity"/>
    <property type="evidence" value="ECO:0007669"/>
    <property type="project" value="UniProtKB-ARBA"/>
</dbReference>
<gene>
    <name evidence="6" type="ORF">Lspi_1758</name>
</gene>